<dbReference type="SUPFAM" id="SSF81301">
    <property type="entry name" value="Nucleotidyltransferase"/>
    <property type="match status" value="1"/>
</dbReference>
<organism evidence="9 10">
    <name type="scientific">Candidatus Roizmanbacteria bacterium CG_4_9_14_0_2_um_filter_39_13</name>
    <dbReference type="NCBI Taxonomy" id="1974839"/>
    <lineage>
        <taxon>Bacteria</taxon>
        <taxon>Candidatus Roizmaniibacteriota</taxon>
    </lineage>
</organism>
<protein>
    <recommendedName>
        <fullName evidence="8">Polymerase beta nucleotidyltransferase domain-containing protein</fullName>
    </recommendedName>
</protein>
<dbReference type="Gene3D" id="3.30.460.10">
    <property type="entry name" value="Beta Polymerase, domain 2"/>
    <property type="match status" value="1"/>
</dbReference>
<dbReference type="GO" id="GO:0016779">
    <property type="term" value="F:nucleotidyltransferase activity"/>
    <property type="evidence" value="ECO:0007669"/>
    <property type="project" value="UniProtKB-KW"/>
</dbReference>
<keyword evidence="6" id="KW-0067">ATP-binding</keyword>
<evidence type="ECO:0000256" key="1">
    <source>
        <dbReference type="ARBA" id="ARBA00001946"/>
    </source>
</evidence>
<proteinExistence type="predicted"/>
<sequence length="90" mass="10204">MENIGKVVKPILVKYGVKKASFFGSYARGDYDGQSDIDILFDPPKNMGISYLTLRHELEDTLQKKVDLVSYSAINKHLKESILQTQQTIL</sequence>
<gene>
    <name evidence="9" type="ORF">CO051_02235</name>
</gene>
<accession>A0A2M8F0Y7</accession>
<dbReference type="PANTHER" id="PTHR33571:SF14">
    <property type="entry name" value="PROTEIN ADENYLYLTRANSFERASE MJ0435-RELATED"/>
    <property type="match status" value="1"/>
</dbReference>
<evidence type="ECO:0000313" key="9">
    <source>
        <dbReference type="EMBL" id="PJC32937.1"/>
    </source>
</evidence>
<comment type="caution">
    <text evidence="9">The sequence shown here is derived from an EMBL/GenBank/DDBJ whole genome shotgun (WGS) entry which is preliminary data.</text>
</comment>
<evidence type="ECO:0000256" key="4">
    <source>
        <dbReference type="ARBA" id="ARBA00022723"/>
    </source>
</evidence>
<dbReference type="PANTHER" id="PTHR33571">
    <property type="entry name" value="SSL8005 PROTEIN"/>
    <property type="match status" value="1"/>
</dbReference>
<dbReference type="GO" id="GO:0046872">
    <property type="term" value="F:metal ion binding"/>
    <property type="evidence" value="ECO:0007669"/>
    <property type="project" value="UniProtKB-KW"/>
</dbReference>
<evidence type="ECO:0000256" key="6">
    <source>
        <dbReference type="ARBA" id="ARBA00022840"/>
    </source>
</evidence>
<comment type="cofactor">
    <cofactor evidence="1">
        <name>Mg(2+)</name>
        <dbReference type="ChEBI" id="CHEBI:18420"/>
    </cofactor>
</comment>
<dbReference type="Pfam" id="PF18765">
    <property type="entry name" value="Polbeta"/>
    <property type="match status" value="1"/>
</dbReference>
<feature type="domain" description="Polymerase beta nucleotidyltransferase" evidence="8">
    <location>
        <begin position="8"/>
        <end position="89"/>
    </location>
</feature>
<dbReference type="InterPro" id="IPR041633">
    <property type="entry name" value="Polbeta"/>
</dbReference>
<keyword evidence="3" id="KW-0548">Nucleotidyltransferase</keyword>
<keyword evidence="5" id="KW-0547">Nucleotide-binding</keyword>
<dbReference type="InterPro" id="IPR052038">
    <property type="entry name" value="Type-VII_TA_antitoxin"/>
</dbReference>
<evidence type="ECO:0000256" key="7">
    <source>
        <dbReference type="ARBA" id="ARBA00022842"/>
    </source>
</evidence>
<evidence type="ECO:0000256" key="2">
    <source>
        <dbReference type="ARBA" id="ARBA00022679"/>
    </source>
</evidence>
<evidence type="ECO:0000256" key="3">
    <source>
        <dbReference type="ARBA" id="ARBA00022695"/>
    </source>
</evidence>
<dbReference type="InterPro" id="IPR043519">
    <property type="entry name" value="NT_sf"/>
</dbReference>
<reference evidence="10" key="1">
    <citation type="submission" date="2017-09" db="EMBL/GenBank/DDBJ databases">
        <title>Depth-based differentiation of microbial function through sediment-hosted aquifers and enrichment of novel symbionts in the deep terrestrial subsurface.</title>
        <authorList>
            <person name="Probst A.J."/>
            <person name="Ladd B."/>
            <person name="Jarett J.K."/>
            <person name="Geller-Mcgrath D.E."/>
            <person name="Sieber C.M.K."/>
            <person name="Emerson J.B."/>
            <person name="Anantharaman K."/>
            <person name="Thomas B.C."/>
            <person name="Malmstrom R."/>
            <person name="Stieglmeier M."/>
            <person name="Klingl A."/>
            <person name="Woyke T."/>
            <person name="Ryan C.M."/>
            <person name="Banfield J.F."/>
        </authorList>
    </citation>
    <scope>NUCLEOTIDE SEQUENCE [LARGE SCALE GENOMIC DNA]</scope>
</reference>
<dbReference type="CDD" id="cd05403">
    <property type="entry name" value="NT_KNTase_like"/>
    <property type="match status" value="1"/>
</dbReference>
<evidence type="ECO:0000256" key="5">
    <source>
        <dbReference type="ARBA" id="ARBA00022741"/>
    </source>
</evidence>
<evidence type="ECO:0000259" key="8">
    <source>
        <dbReference type="Pfam" id="PF18765"/>
    </source>
</evidence>
<keyword evidence="7" id="KW-0460">Magnesium</keyword>
<dbReference type="Proteomes" id="UP000231383">
    <property type="component" value="Unassembled WGS sequence"/>
</dbReference>
<dbReference type="AlphaFoldDB" id="A0A2M8F0Y7"/>
<keyword evidence="2" id="KW-0808">Transferase</keyword>
<name>A0A2M8F0Y7_9BACT</name>
<dbReference type="EMBL" id="PFSC01000057">
    <property type="protein sequence ID" value="PJC32937.1"/>
    <property type="molecule type" value="Genomic_DNA"/>
</dbReference>
<keyword evidence="4" id="KW-0479">Metal-binding</keyword>
<dbReference type="GO" id="GO:0005524">
    <property type="term" value="F:ATP binding"/>
    <property type="evidence" value="ECO:0007669"/>
    <property type="project" value="UniProtKB-KW"/>
</dbReference>
<evidence type="ECO:0000313" key="10">
    <source>
        <dbReference type="Proteomes" id="UP000231383"/>
    </source>
</evidence>